<accession>A0A8J3J000</accession>
<keyword evidence="2" id="KW-1185">Reference proteome</keyword>
<dbReference type="EMBL" id="BNJK01000004">
    <property type="protein sequence ID" value="GHP01090.1"/>
    <property type="molecule type" value="Genomic_DNA"/>
</dbReference>
<proteinExistence type="predicted"/>
<organism evidence="1 2">
    <name type="scientific">Reticulibacter mediterranei</name>
    <dbReference type="NCBI Taxonomy" id="2778369"/>
    <lineage>
        <taxon>Bacteria</taxon>
        <taxon>Bacillati</taxon>
        <taxon>Chloroflexota</taxon>
        <taxon>Ktedonobacteria</taxon>
        <taxon>Ktedonobacterales</taxon>
        <taxon>Reticulibacteraceae</taxon>
        <taxon>Reticulibacter</taxon>
    </lineage>
</organism>
<dbReference type="Proteomes" id="UP000597444">
    <property type="component" value="Unassembled WGS sequence"/>
</dbReference>
<dbReference type="AlphaFoldDB" id="A0A8J3J000"/>
<gene>
    <name evidence="1" type="ORF">KSF_111370</name>
</gene>
<reference evidence="1" key="1">
    <citation type="submission" date="2020-10" db="EMBL/GenBank/DDBJ databases">
        <title>Taxonomic study of unclassified bacteria belonging to the class Ktedonobacteria.</title>
        <authorList>
            <person name="Yabe S."/>
            <person name="Wang C.M."/>
            <person name="Zheng Y."/>
            <person name="Sakai Y."/>
            <person name="Cavaletti L."/>
            <person name="Monciardini P."/>
            <person name="Donadio S."/>
        </authorList>
    </citation>
    <scope>NUCLEOTIDE SEQUENCE</scope>
    <source>
        <strain evidence="1">ID150040</strain>
    </source>
</reference>
<protein>
    <submittedName>
        <fullName evidence="1">Uncharacterized protein</fullName>
    </submittedName>
</protein>
<evidence type="ECO:0000313" key="2">
    <source>
        <dbReference type="Proteomes" id="UP000597444"/>
    </source>
</evidence>
<evidence type="ECO:0000313" key="1">
    <source>
        <dbReference type="EMBL" id="GHP01090.1"/>
    </source>
</evidence>
<name>A0A8J3J000_9CHLR</name>
<sequence>MGNPAHVFLCFLVYDSLIKNSPLYHAIAILTFREGICTYKARSDAVPFRSYHGVPNELKKSIPEFQEECAHDTFTYNTARSYRNCF</sequence>
<comment type="caution">
    <text evidence="1">The sequence shown here is derived from an EMBL/GenBank/DDBJ whole genome shotgun (WGS) entry which is preliminary data.</text>
</comment>